<sequence>MRVKNRRAIASLFLAGLVLLVYWFWLSLRPVEIVAIHHRSSGFSDVLVTSFPPTDKGKIKWWLKNQNMLKDKYAIPKPDSNGYFYVTFWLFGKGYKEEGKYDRLCFNDIKTKINCIEKDAIFSVDKSRNMGLMFTVYDGDNYRLDLNGDIIKVTSD</sequence>
<reference evidence="1 2" key="1">
    <citation type="submission" date="2024-07" db="EMBL/GenBank/DDBJ databases">
        <authorList>
            <person name="Hebao G."/>
        </authorList>
    </citation>
    <scope>NUCLEOTIDE SEQUENCE [LARGE SCALE GENOMIC DNA]</scope>
    <source>
        <strain evidence="1 2">ACCC 02193</strain>
    </source>
</reference>
<gene>
    <name evidence="1" type="ORF">AB6T85_22985</name>
</gene>
<accession>A0ABV4EEB3</accession>
<organism evidence="1 2">
    <name type="scientific">Erwinia aeris</name>
    <dbReference type="NCBI Taxonomy" id="3239803"/>
    <lineage>
        <taxon>Bacteria</taxon>
        <taxon>Pseudomonadati</taxon>
        <taxon>Pseudomonadota</taxon>
        <taxon>Gammaproteobacteria</taxon>
        <taxon>Enterobacterales</taxon>
        <taxon>Erwiniaceae</taxon>
        <taxon>Erwinia</taxon>
    </lineage>
</organism>
<dbReference type="Proteomes" id="UP001565243">
    <property type="component" value="Unassembled WGS sequence"/>
</dbReference>
<name>A0ABV4EEB3_9GAMM</name>
<keyword evidence="2" id="KW-1185">Reference proteome</keyword>
<protein>
    <submittedName>
        <fullName evidence="1">DUF943 family protein</fullName>
    </submittedName>
</protein>
<evidence type="ECO:0000313" key="2">
    <source>
        <dbReference type="Proteomes" id="UP001565243"/>
    </source>
</evidence>
<proteinExistence type="predicted"/>
<comment type="caution">
    <text evidence="1">The sequence shown here is derived from an EMBL/GenBank/DDBJ whole genome shotgun (WGS) entry which is preliminary data.</text>
</comment>
<evidence type="ECO:0000313" key="1">
    <source>
        <dbReference type="EMBL" id="MEY8773272.1"/>
    </source>
</evidence>
<dbReference type="InterPro" id="IPR010351">
    <property type="entry name" value="DUF943"/>
</dbReference>
<dbReference type="EMBL" id="JBGFFX010000021">
    <property type="protein sequence ID" value="MEY8773272.1"/>
    <property type="molecule type" value="Genomic_DNA"/>
</dbReference>
<dbReference type="Pfam" id="PF06092">
    <property type="entry name" value="DUF943"/>
    <property type="match status" value="1"/>
</dbReference>
<dbReference type="RefSeq" id="WP_369896941.1">
    <property type="nucleotide sequence ID" value="NZ_JBGFFX010000021.1"/>
</dbReference>